<name>A0ABW4ZVJ7_9BACL</name>
<keyword evidence="4" id="KW-0575">Peroxidase</keyword>
<dbReference type="InterPro" id="IPR000866">
    <property type="entry name" value="AhpC/TSA"/>
</dbReference>
<dbReference type="EC" id="1.11.1.24" evidence="4"/>
<protein>
    <submittedName>
        <fullName evidence="4">Peroxiredoxin family protein</fullName>
        <ecNumber evidence="4">1.11.1.24</ecNumber>
    </submittedName>
</protein>
<reference evidence="5" key="1">
    <citation type="journal article" date="2019" name="Int. J. Syst. Evol. Microbiol.">
        <title>The Global Catalogue of Microorganisms (GCM) 10K type strain sequencing project: providing services to taxonomists for standard genome sequencing and annotation.</title>
        <authorList>
            <consortium name="The Broad Institute Genomics Platform"/>
            <consortium name="The Broad Institute Genome Sequencing Center for Infectious Disease"/>
            <person name="Wu L."/>
            <person name="Ma J."/>
        </authorList>
    </citation>
    <scope>NUCLEOTIDE SEQUENCE [LARGE SCALE GENOMIC DNA]</scope>
    <source>
        <strain evidence="5">CGMCC 1.13574</strain>
    </source>
</reference>
<dbReference type="RefSeq" id="WP_386045646.1">
    <property type="nucleotide sequence ID" value="NZ_JBHUIO010000005.1"/>
</dbReference>
<keyword evidence="2" id="KW-1133">Transmembrane helix</keyword>
<organism evidence="4 5">
    <name type="scientific">Tumebacillus lipolyticus</name>
    <dbReference type="NCBI Taxonomy" id="1280370"/>
    <lineage>
        <taxon>Bacteria</taxon>
        <taxon>Bacillati</taxon>
        <taxon>Bacillota</taxon>
        <taxon>Bacilli</taxon>
        <taxon>Bacillales</taxon>
        <taxon>Alicyclobacillaceae</taxon>
        <taxon>Tumebacillus</taxon>
    </lineage>
</organism>
<dbReference type="Gene3D" id="3.40.30.10">
    <property type="entry name" value="Glutaredoxin"/>
    <property type="match status" value="1"/>
</dbReference>
<proteinExistence type="predicted"/>
<evidence type="ECO:0000256" key="1">
    <source>
        <dbReference type="ARBA" id="ARBA00023157"/>
    </source>
</evidence>
<keyword evidence="2" id="KW-0472">Membrane</keyword>
<dbReference type="GO" id="GO:0140824">
    <property type="term" value="F:thioredoxin-dependent peroxiredoxin activity"/>
    <property type="evidence" value="ECO:0007669"/>
    <property type="project" value="UniProtKB-EC"/>
</dbReference>
<keyword evidence="1" id="KW-1015">Disulfide bond</keyword>
<keyword evidence="2" id="KW-0812">Transmembrane</keyword>
<comment type="caution">
    <text evidence="4">The sequence shown here is derived from an EMBL/GenBank/DDBJ whole genome shotgun (WGS) entry which is preliminary data.</text>
</comment>
<dbReference type="InterPro" id="IPR036249">
    <property type="entry name" value="Thioredoxin-like_sf"/>
</dbReference>
<accession>A0ABW4ZVJ7</accession>
<evidence type="ECO:0000313" key="4">
    <source>
        <dbReference type="EMBL" id="MFD2170033.1"/>
    </source>
</evidence>
<evidence type="ECO:0000259" key="3">
    <source>
        <dbReference type="Pfam" id="PF00578"/>
    </source>
</evidence>
<dbReference type="Proteomes" id="UP001597343">
    <property type="component" value="Unassembled WGS sequence"/>
</dbReference>
<dbReference type="Pfam" id="PF00578">
    <property type="entry name" value="AhpC-TSA"/>
    <property type="match status" value="1"/>
</dbReference>
<gene>
    <name evidence="4" type="ORF">ACFSOY_08490</name>
</gene>
<keyword evidence="4" id="KW-0560">Oxidoreductase</keyword>
<feature type="domain" description="Alkyl hydroperoxide reductase subunit C/ Thiol specific antioxidant" evidence="3">
    <location>
        <begin position="51"/>
        <end position="161"/>
    </location>
</feature>
<keyword evidence="5" id="KW-1185">Reference proteome</keyword>
<sequence>MFNLLIWIMVGALLFTTCLLYVWLRQRVKESASAVQNTGGHEALSGGGMQGQPAPDFVLADARQKAYALRDVIKDGVVLVFIDKMCPHCDSHLEMFLESSAHLSSLEKYVILRGDDANLAREIELLYERKVTVLLGEQEIFDAYQIPAYPSFVYVNRMGNIDIITPVTGWVIQVAMMRMQEAVQRSGKVG</sequence>
<evidence type="ECO:0000313" key="5">
    <source>
        <dbReference type="Proteomes" id="UP001597343"/>
    </source>
</evidence>
<dbReference type="SUPFAM" id="SSF52833">
    <property type="entry name" value="Thioredoxin-like"/>
    <property type="match status" value="1"/>
</dbReference>
<evidence type="ECO:0000256" key="2">
    <source>
        <dbReference type="SAM" id="Phobius"/>
    </source>
</evidence>
<dbReference type="EMBL" id="JBHUIO010000005">
    <property type="protein sequence ID" value="MFD2170033.1"/>
    <property type="molecule type" value="Genomic_DNA"/>
</dbReference>
<feature type="transmembrane region" description="Helical" evidence="2">
    <location>
        <begin position="6"/>
        <end position="24"/>
    </location>
</feature>